<keyword evidence="5" id="KW-1185">Reference proteome</keyword>
<dbReference type="InterPro" id="IPR050164">
    <property type="entry name" value="Peptidase_C19"/>
</dbReference>
<gene>
    <name evidence="6" type="primary">LOC103714240</name>
</gene>
<dbReference type="Pfam" id="PF00443">
    <property type="entry name" value="UCH"/>
    <property type="match status" value="1"/>
</dbReference>
<feature type="compositionally biased region" description="Polar residues" evidence="3">
    <location>
        <begin position="802"/>
        <end position="813"/>
    </location>
</feature>
<keyword evidence="2" id="KW-0788">Thiol protease</keyword>
<dbReference type="InterPro" id="IPR028889">
    <property type="entry name" value="USP"/>
</dbReference>
<dbReference type="PANTHER" id="PTHR24006">
    <property type="entry name" value="UBIQUITIN CARBOXYL-TERMINAL HYDROLASE"/>
    <property type="match status" value="1"/>
</dbReference>
<feature type="domain" description="USP" evidence="4">
    <location>
        <begin position="103"/>
        <end position="407"/>
    </location>
</feature>
<keyword evidence="2" id="KW-0833">Ubl conjugation pathway</keyword>
<feature type="region of interest" description="Disordered" evidence="3">
    <location>
        <begin position="921"/>
        <end position="970"/>
    </location>
</feature>
<dbReference type="SUPFAM" id="SSF54001">
    <property type="entry name" value="Cysteine proteinases"/>
    <property type="match status" value="1"/>
</dbReference>
<dbReference type="GO" id="GO:0004843">
    <property type="term" value="F:cysteine-type deubiquitinase activity"/>
    <property type="evidence" value="ECO:0007669"/>
    <property type="project" value="UniProtKB-UniRule"/>
</dbReference>
<dbReference type="CDD" id="cd02661">
    <property type="entry name" value="Peptidase_C19E"/>
    <property type="match status" value="1"/>
</dbReference>
<keyword evidence="2" id="KW-0645">Protease</keyword>
<dbReference type="AlphaFoldDB" id="A0A8B7CIG8"/>
<evidence type="ECO:0000256" key="2">
    <source>
        <dbReference type="RuleBase" id="RU366025"/>
    </source>
</evidence>
<dbReference type="InterPro" id="IPR018200">
    <property type="entry name" value="USP_CS"/>
</dbReference>
<feature type="region of interest" description="Disordered" evidence="3">
    <location>
        <begin position="686"/>
        <end position="707"/>
    </location>
</feature>
<dbReference type="Proteomes" id="UP000228380">
    <property type="component" value="Chromosome 1"/>
</dbReference>
<reference evidence="5" key="1">
    <citation type="journal article" date="2019" name="Nat. Commun.">
        <title>Genome-wide association mapping of date palm fruit traits.</title>
        <authorList>
            <person name="Hazzouri K.M."/>
            <person name="Gros-Balthazard M."/>
            <person name="Flowers J.M."/>
            <person name="Copetti D."/>
            <person name="Lemansour A."/>
            <person name="Lebrun M."/>
            <person name="Masmoudi K."/>
            <person name="Ferrand S."/>
            <person name="Dhar M.I."/>
            <person name="Fresquez Z.A."/>
            <person name="Rosas U."/>
            <person name="Zhang J."/>
            <person name="Talag J."/>
            <person name="Lee S."/>
            <person name="Kudrna D."/>
            <person name="Powell R.F."/>
            <person name="Leitch I.J."/>
            <person name="Krueger R.R."/>
            <person name="Wing R.A."/>
            <person name="Amiri K.M.A."/>
            <person name="Purugganan M.D."/>
        </authorList>
    </citation>
    <scope>NUCLEOTIDE SEQUENCE [LARGE SCALE GENOMIC DNA]</scope>
    <source>
        <strain evidence="5">cv. Khalas</strain>
    </source>
</reference>
<dbReference type="PROSITE" id="PS50235">
    <property type="entry name" value="USP_3"/>
    <property type="match status" value="1"/>
</dbReference>
<protein>
    <recommendedName>
        <fullName evidence="2">Ubiquitin carboxyl-terminal hydrolase</fullName>
        <ecNumber evidence="2">3.4.19.12</ecNumber>
    </recommendedName>
</protein>
<name>A0A8B7CIG8_PHODC</name>
<proteinExistence type="inferred from homology"/>
<dbReference type="GO" id="GO:0005829">
    <property type="term" value="C:cytosol"/>
    <property type="evidence" value="ECO:0007669"/>
    <property type="project" value="TreeGrafter"/>
</dbReference>
<dbReference type="InterPro" id="IPR001394">
    <property type="entry name" value="Peptidase_C19_UCH"/>
</dbReference>
<dbReference type="FunFam" id="3.90.70.10:FF:000078">
    <property type="entry name" value="Ubiquitin carboxyl-terminal hydrolase 23"/>
    <property type="match status" value="1"/>
</dbReference>
<evidence type="ECO:0000256" key="3">
    <source>
        <dbReference type="SAM" id="MobiDB-lite"/>
    </source>
</evidence>
<comment type="similarity">
    <text evidence="1 2">Belongs to the peptidase C19 family.</text>
</comment>
<feature type="region of interest" description="Disordered" evidence="3">
    <location>
        <begin position="780"/>
        <end position="824"/>
    </location>
</feature>
<dbReference type="EC" id="3.4.19.12" evidence="2"/>
<dbReference type="KEGG" id="pda:103714240"/>
<dbReference type="GO" id="GO:0006508">
    <property type="term" value="P:proteolysis"/>
    <property type="evidence" value="ECO:0007669"/>
    <property type="project" value="UniProtKB-KW"/>
</dbReference>
<dbReference type="GeneID" id="103714240"/>
<evidence type="ECO:0000313" key="5">
    <source>
        <dbReference type="Proteomes" id="UP000228380"/>
    </source>
</evidence>
<feature type="compositionally biased region" description="Basic and acidic residues" evidence="3">
    <location>
        <begin position="695"/>
        <end position="707"/>
    </location>
</feature>
<dbReference type="PROSITE" id="PS00972">
    <property type="entry name" value="USP_1"/>
    <property type="match status" value="1"/>
</dbReference>
<keyword evidence="2 6" id="KW-0378">Hydrolase</keyword>
<dbReference type="RefSeq" id="XP_008799648.2">
    <property type="nucleotide sequence ID" value="XM_008801426.4"/>
</dbReference>
<sequence length="970" mass="107482">MAESLGEAKKTEAAAASSSVESLFHRRIEFHPARKPYSPIASAGGNFHLETLNPTSDGLRPAPSPGGPAAAASLGNKFDAGEFYEHGLDPELTFRISFRRIGAGLQNLGNTCFLNSVLQCLTYTEPFAAYLQSGKHKSSCRTAGFCAMCALQNHVMSALQSTGKILSPFHFVKNLRSISRNFRNSRQEDAHEYMVNLLESMHKCCLPSGVPNESSIAYEKSLVHKIFGGRLRSQVKCMQCSYCSNNFDPFLDLSLEIVKADSLRKALAQFTAVEQLDGGERQYQCQRCKEKVRALKQLTVHKAPYVLTIHLKRFSSHIPGQKIDKRVDFEPTLDLKPFVSDAHEGNLIYTLYGVLVHVGWSTHSGHYYCYVRTSSGMWHSLDDNQVSQVSEKTVLAQKAYMLFYVRDKSSTMKRSVDVAGKDNIFLNGPGNKIVPQSSPTSNGAVQNNGVERKLNTAECISVKIKTNAASKCQSSSAMGTTSDHPVQQVIYSLQISRNNGLAMPKEASKTSADAKLPFCKDPTMPVVTSTGDQKLTEDLAQPALLKDNAVITTYHGSDTSSIPHVQSNCRLCLSNGCNADNKLATLTGEMNDPAFPKTSEKHPKKLLIENNMMDSNKIPSKNEPINVPGQSSSMKQSIQKEVFSKKDVAQQAIGIENEKCSSSIQCQNDEESLLNVGEPGLISFAEKQSTSNGDGQKEASAETGKEHSVGKIYQANMKLKKLAKCSLRGMYFGRKQLFFSYLSLRRSKKHKKSKKHRLSSRNLTKNVILDDLSIREQTTSSSQAIKVGIDSKHSHRKRSHSNSVKDNNIQGMNDKSYCTGDSAETDRQIEERNGKNSVMLGTSKHVKRCLSSAANQCISRETDANVKGPRQHEFMSLLRGLEEPTVARWDDIELPKSEVQELENSRNSSIGYVLDEWGEEYDRGKRKKVKKSGQSFGGPNLFQESANVKAQQKMKVKMDQSRSENQPFRI</sequence>
<dbReference type="Gene3D" id="3.90.70.10">
    <property type="entry name" value="Cysteine proteinases"/>
    <property type="match status" value="1"/>
</dbReference>
<dbReference type="InterPro" id="IPR038765">
    <property type="entry name" value="Papain-like_cys_pep_sf"/>
</dbReference>
<evidence type="ECO:0000313" key="6">
    <source>
        <dbReference type="RefSeq" id="XP_008799648.2"/>
    </source>
</evidence>
<dbReference type="PROSITE" id="PS00973">
    <property type="entry name" value="USP_2"/>
    <property type="match status" value="1"/>
</dbReference>
<evidence type="ECO:0000259" key="4">
    <source>
        <dbReference type="PROSITE" id="PS50235"/>
    </source>
</evidence>
<comment type="function">
    <text evidence="2">Recognizes and hydrolyzes the peptide bond at the C-terminal Gly of ubiquitin. Involved in the processing of poly-ubiquitin precursors as well as that of ubiquitinated proteins.</text>
</comment>
<evidence type="ECO:0000256" key="1">
    <source>
        <dbReference type="ARBA" id="ARBA00009085"/>
    </source>
</evidence>
<reference evidence="6" key="2">
    <citation type="submission" date="2025-08" db="UniProtKB">
        <authorList>
            <consortium name="RefSeq"/>
        </authorList>
    </citation>
    <scope>IDENTIFICATION</scope>
    <source>
        <tissue evidence="6">Young leaves</tissue>
    </source>
</reference>
<dbReference type="PANTHER" id="PTHR24006:SF663">
    <property type="entry name" value="UBIQUITIN CARBOXYL-TERMINAL HYDROLASE 23"/>
    <property type="match status" value="1"/>
</dbReference>
<comment type="catalytic activity">
    <reaction evidence="2">
        <text>Thiol-dependent hydrolysis of ester, thioester, amide, peptide and isopeptide bonds formed by the C-terminal Gly of ubiquitin (a 76-residue protein attached to proteins as an intracellular targeting signal).</text>
        <dbReference type="EC" id="3.4.19.12"/>
    </reaction>
</comment>
<organism evidence="5 6">
    <name type="scientific">Phoenix dactylifera</name>
    <name type="common">Date palm</name>
    <dbReference type="NCBI Taxonomy" id="42345"/>
    <lineage>
        <taxon>Eukaryota</taxon>
        <taxon>Viridiplantae</taxon>
        <taxon>Streptophyta</taxon>
        <taxon>Embryophyta</taxon>
        <taxon>Tracheophyta</taxon>
        <taxon>Spermatophyta</taxon>
        <taxon>Magnoliopsida</taxon>
        <taxon>Liliopsida</taxon>
        <taxon>Arecaceae</taxon>
        <taxon>Coryphoideae</taxon>
        <taxon>Phoeniceae</taxon>
        <taxon>Phoenix</taxon>
    </lineage>
</organism>
<dbReference type="GO" id="GO:0005634">
    <property type="term" value="C:nucleus"/>
    <property type="evidence" value="ECO:0007669"/>
    <property type="project" value="TreeGrafter"/>
</dbReference>
<dbReference type="OrthoDB" id="420187at2759"/>
<accession>A0A8B7CIG8</accession>
<dbReference type="GO" id="GO:0016579">
    <property type="term" value="P:protein deubiquitination"/>
    <property type="evidence" value="ECO:0007669"/>
    <property type="project" value="InterPro"/>
</dbReference>